<feature type="compositionally biased region" description="Polar residues" evidence="1">
    <location>
        <begin position="1"/>
        <end position="14"/>
    </location>
</feature>
<reference evidence="2" key="1">
    <citation type="submission" date="2019-12" db="EMBL/GenBank/DDBJ databases">
        <title>Genome sequencing and annotation of Brassica cretica.</title>
        <authorList>
            <person name="Studholme D.J."/>
            <person name="Sarris P.F."/>
        </authorList>
    </citation>
    <scope>NUCLEOTIDE SEQUENCE</scope>
    <source>
        <strain evidence="2">PFS-102/07</strain>
        <tissue evidence="2">Leaf</tissue>
    </source>
</reference>
<accession>A0A8S9GKX4</accession>
<evidence type="ECO:0000256" key="1">
    <source>
        <dbReference type="SAM" id="MobiDB-lite"/>
    </source>
</evidence>
<name>A0A8S9GKX4_BRACR</name>
<dbReference type="AlphaFoldDB" id="A0A8S9GKX4"/>
<sequence>MDNGVENLSRQQHNTLEHQHKVTNEFYNTTGGVDDRFKPKYRQHTRPLIDNDIPTSIHRQPKFGKRAYDRDGIRRFHWEQKDEYEVYRDDHGHARGVDGHIIHVSKDDIKNLLERAPMDEQSYISQEKNEDDFQMKLDGVYYPLKDNISWLTTCMEEMRQDIAIMQTHRAAKATTPASIDIYISPSIGDAPSQSNLTKYKPDSYTRAEVDQMLKEIYRTLGATKDRLGRRFDDIYFPWDITRESSRGINIDQQRHPDIDQRSHTNRPRTASNKGGIIRSDTINHDEEISDDTYTTLVRHQFELECLGDRL</sequence>
<feature type="region of interest" description="Disordered" evidence="1">
    <location>
        <begin position="247"/>
        <end position="283"/>
    </location>
</feature>
<protein>
    <submittedName>
        <fullName evidence="2">Uncharacterized protein</fullName>
    </submittedName>
</protein>
<feature type="compositionally biased region" description="Basic and acidic residues" evidence="1">
    <location>
        <begin position="252"/>
        <end position="262"/>
    </location>
</feature>
<organism evidence="2">
    <name type="scientific">Brassica cretica</name>
    <name type="common">Mustard</name>
    <dbReference type="NCBI Taxonomy" id="69181"/>
    <lineage>
        <taxon>Eukaryota</taxon>
        <taxon>Viridiplantae</taxon>
        <taxon>Streptophyta</taxon>
        <taxon>Embryophyta</taxon>
        <taxon>Tracheophyta</taxon>
        <taxon>Spermatophyta</taxon>
        <taxon>Magnoliopsida</taxon>
        <taxon>eudicotyledons</taxon>
        <taxon>Gunneridae</taxon>
        <taxon>Pentapetalae</taxon>
        <taxon>rosids</taxon>
        <taxon>malvids</taxon>
        <taxon>Brassicales</taxon>
        <taxon>Brassicaceae</taxon>
        <taxon>Brassiceae</taxon>
        <taxon>Brassica</taxon>
    </lineage>
</organism>
<proteinExistence type="predicted"/>
<feature type="region of interest" description="Disordered" evidence="1">
    <location>
        <begin position="1"/>
        <end position="21"/>
    </location>
</feature>
<comment type="caution">
    <text evidence="2">The sequence shown here is derived from an EMBL/GenBank/DDBJ whole genome shotgun (WGS) entry which is preliminary data.</text>
</comment>
<dbReference type="EMBL" id="QGKY02001925">
    <property type="protein sequence ID" value="KAF2546219.1"/>
    <property type="molecule type" value="Genomic_DNA"/>
</dbReference>
<evidence type="ECO:0000313" key="2">
    <source>
        <dbReference type="EMBL" id="KAF2546219.1"/>
    </source>
</evidence>
<gene>
    <name evidence="2" type="ORF">F2Q70_00021834</name>
</gene>